<dbReference type="Pfam" id="PF22575">
    <property type="entry name" value="Vir1p"/>
    <property type="match status" value="3"/>
</dbReference>
<dbReference type="InterPro" id="IPR054776">
    <property type="entry name" value="VIR1_yeast"/>
</dbReference>
<dbReference type="OrthoDB" id="4069217at2759"/>
<dbReference type="AlphaFoldDB" id="A0A1Q3AJ53"/>
<sequence>MSRLNESYPHVSDGTAKALVSSTVKVLEYLSTTGDYKVVFKLINALGFFNQRVVTGRLDSSDLKGIDVFTPILQSEETLGNKLDLVAIFLAYLSIHRKLHPLILDSIKDWCKLLPNKKLITCTDPNYSPGFYTVVSLLDQYEEVTPQVLQYLKLDLAHVLVHFWVPQWLQVAQTPLENDSLADLLLNEAKLDFVIATSNDLGQFITNKHLQKEPPMSYFIYKICKRISLFADWIPSSLYKPATQLAISHGSSASGLHFNLQVLMEVVDHPELNYFQEPRLVSLLHQATNNLRKVPFHKLHAALGTLGSVQSLPAIINMVQLLLCKFLINAGNVSELIQRANYQLQLHPNEKKWFKSKPNNRYQIPSWFETSLLPPLPPIAKSMFVFDNNEHESEQEAKSFTMIANLLFESLNMIILINTEMLKQYQWLNIDPLMIDVSDETFNIRHRVAEQFLLLYLIPITVATILSQQLLETQVSILSEKRRSIMRKIIFSNATRLCETLIHAHGNIALYHLLKLCNKVSTEDMLLQGICLELLYQMFFGPNGSYNRQLCLENQLTTQALENYITVWNDGSQRYRTFFEKILNVEQPSVEVKTIPLSRFYQFLPDHEEILRTLQEKNSSTPKSSASSSMTKENSQQKFGLTSRSGNVGNTTPLTYKYNPYSTPSFEPSKPVALTPPVSFSSGTYTANTMGSTPDTYTFNPRNSEMMMGTNTTPTDRNNYTTAFNGSFSGEPLSNLSRTIESLGGTPQTPSKGFFSSPWDGSPGVSVTPNNSKIVSTGKNYILGGHNRIKNNSRAQSIHIDNFKSEP</sequence>
<accession>A0A1Q3AJ53</accession>
<organism evidence="2 3">
    <name type="scientific">Zygosaccharomyces rouxii</name>
    <dbReference type="NCBI Taxonomy" id="4956"/>
    <lineage>
        <taxon>Eukaryota</taxon>
        <taxon>Fungi</taxon>
        <taxon>Dikarya</taxon>
        <taxon>Ascomycota</taxon>
        <taxon>Saccharomycotina</taxon>
        <taxon>Saccharomycetes</taxon>
        <taxon>Saccharomycetales</taxon>
        <taxon>Saccharomycetaceae</taxon>
        <taxon>Zygosaccharomyces</taxon>
    </lineage>
</organism>
<reference evidence="2 3" key="1">
    <citation type="submission" date="2016-08" db="EMBL/GenBank/DDBJ databases">
        <title>Draft genome sequence of allopolyploid Zygosaccharomyces rouxii.</title>
        <authorList>
            <person name="Watanabe J."/>
            <person name="Uehara K."/>
            <person name="Mogi Y."/>
            <person name="Tsukioka Y."/>
        </authorList>
    </citation>
    <scope>NUCLEOTIDE SEQUENCE [LARGE SCALE GENOMIC DNA]</scope>
    <source>
        <strain evidence="2 3">NBRC 110957</strain>
    </source>
</reference>
<evidence type="ECO:0000313" key="3">
    <source>
        <dbReference type="Proteomes" id="UP000187013"/>
    </source>
</evidence>
<feature type="region of interest" description="Disordered" evidence="1">
    <location>
        <begin position="615"/>
        <end position="650"/>
    </location>
</feature>
<evidence type="ECO:0000256" key="1">
    <source>
        <dbReference type="SAM" id="MobiDB-lite"/>
    </source>
</evidence>
<dbReference type="Proteomes" id="UP000187013">
    <property type="component" value="Unassembled WGS sequence"/>
</dbReference>
<evidence type="ECO:0000313" key="2">
    <source>
        <dbReference type="EMBL" id="GAV55757.1"/>
    </source>
</evidence>
<dbReference type="GO" id="GO:0045944">
    <property type="term" value="P:positive regulation of transcription by RNA polymerase II"/>
    <property type="evidence" value="ECO:0007669"/>
    <property type="project" value="InterPro"/>
</dbReference>
<dbReference type="GO" id="GO:0051321">
    <property type="term" value="P:meiotic cell cycle"/>
    <property type="evidence" value="ECO:0007669"/>
    <property type="project" value="InterPro"/>
</dbReference>
<proteinExistence type="predicted"/>
<feature type="compositionally biased region" description="Low complexity" evidence="1">
    <location>
        <begin position="616"/>
        <end position="634"/>
    </location>
</feature>
<dbReference type="EMBL" id="BDGX01000051">
    <property type="protein sequence ID" value="GAV55757.1"/>
    <property type="molecule type" value="Genomic_DNA"/>
</dbReference>
<feature type="compositionally biased region" description="Polar residues" evidence="1">
    <location>
        <begin position="636"/>
        <end position="650"/>
    </location>
</feature>
<name>A0A1Q3AJ53_ZYGRO</name>
<gene>
    <name evidence="2" type="ORF">ZYGR_0AY01500</name>
</gene>
<comment type="caution">
    <text evidence="2">The sequence shown here is derived from an EMBL/GenBank/DDBJ whole genome shotgun (WGS) entry which is preliminary data.</text>
</comment>
<protein>
    <submittedName>
        <fullName evidence="2">Uncharacterized protein</fullName>
    </submittedName>
</protein>